<organism evidence="1 2">
    <name type="scientific">Phaseolus angularis</name>
    <name type="common">Azuki bean</name>
    <name type="synonym">Vigna angularis</name>
    <dbReference type="NCBI Taxonomy" id="3914"/>
    <lineage>
        <taxon>Eukaryota</taxon>
        <taxon>Viridiplantae</taxon>
        <taxon>Streptophyta</taxon>
        <taxon>Embryophyta</taxon>
        <taxon>Tracheophyta</taxon>
        <taxon>Spermatophyta</taxon>
        <taxon>Magnoliopsida</taxon>
        <taxon>eudicotyledons</taxon>
        <taxon>Gunneridae</taxon>
        <taxon>Pentapetalae</taxon>
        <taxon>rosids</taxon>
        <taxon>fabids</taxon>
        <taxon>Fabales</taxon>
        <taxon>Fabaceae</taxon>
        <taxon>Papilionoideae</taxon>
        <taxon>50 kb inversion clade</taxon>
        <taxon>NPAAA clade</taxon>
        <taxon>indigoferoid/millettioid clade</taxon>
        <taxon>Phaseoleae</taxon>
        <taxon>Vigna</taxon>
    </lineage>
</organism>
<dbReference type="PANTHER" id="PTHR10775:SF180">
    <property type="entry name" value="TRANSPOSON, EN_SPM-LIKE, TRANSPOSASE-ASSOCIATED DOMAIN PROTEIN-RELATED"/>
    <property type="match status" value="1"/>
</dbReference>
<dbReference type="STRING" id="3914.A0A0L9UEM6"/>
<name>A0A0L9UEM6_PHAAN</name>
<evidence type="ECO:0000313" key="1">
    <source>
        <dbReference type="EMBL" id="KOM41380.1"/>
    </source>
</evidence>
<dbReference type="Proteomes" id="UP000053144">
    <property type="component" value="Chromosome 4"/>
</dbReference>
<evidence type="ECO:0000313" key="2">
    <source>
        <dbReference type="Proteomes" id="UP000053144"/>
    </source>
</evidence>
<dbReference type="Pfam" id="PF02992">
    <property type="entry name" value="Transposase_21"/>
    <property type="match status" value="1"/>
</dbReference>
<proteinExistence type="predicted"/>
<protein>
    <submittedName>
        <fullName evidence="1">Uncharacterized protein</fullName>
    </submittedName>
</protein>
<sequence length="91" mass="10285">MKKYMMLSMMISGPKHPENDIDVYLSPLVEDLKLLWVDGVEIFDAFASETFVMRAMVFCTINDFPTYGNLSGYSVKGHKACPICEENTATH</sequence>
<dbReference type="InterPro" id="IPR004242">
    <property type="entry name" value="Transposase_21"/>
</dbReference>
<dbReference type="Gramene" id="KOM41380">
    <property type="protein sequence ID" value="KOM41380"/>
    <property type="gene ID" value="LR48_Vigan04g157800"/>
</dbReference>
<dbReference type="EMBL" id="CM003374">
    <property type="protein sequence ID" value="KOM41380.1"/>
    <property type="molecule type" value="Genomic_DNA"/>
</dbReference>
<dbReference type="OMA" id="VFCTIND"/>
<dbReference type="PANTHER" id="PTHR10775">
    <property type="entry name" value="OS08G0208400 PROTEIN"/>
    <property type="match status" value="1"/>
</dbReference>
<gene>
    <name evidence="1" type="ORF">LR48_Vigan04g157800</name>
</gene>
<accession>A0A0L9UEM6</accession>
<dbReference type="AlphaFoldDB" id="A0A0L9UEM6"/>
<reference evidence="2" key="1">
    <citation type="journal article" date="2015" name="Proc. Natl. Acad. Sci. U.S.A.">
        <title>Genome sequencing of adzuki bean (Vigna angularis) provides insight into high starch and low fat accumulation and domestication.</title>
        <authorList>
            <person name="Yang K."/>
            <person name="Tian Z."/>
            <person name="Chen C."/>
            <person name="Luo L."/>
            <person name="Zhao B."/>
            <person name="Wang Z."/>
            <person name="Yu L."/>
            <person name="Li Y."/>
            <person name="Sun Y."/>
            <person name="Li W."/>
            <person name="Chen Y."/>
            <person name="Li Y."/>
            <person name="Zhang Y."/>
            <person name="Ai D."/>
            <person name="Zhao J."/>
            <person name="Shang C."/>
            <person name="Ma Y."/>
            <person name="Wu B."/>
            <person name="Wang M."/>
            <person name="Gao L."/>
            <person name="Sun D."/>
            <person name="Zhang P."/>
            <person name="Guo F."/>
            <person name="Wang W."/>
            <person name="Li Y."/>
            <person name="Wang J."/>
            <person name="Varshney R.K."/>
            <person name="Wang J."/>
            <person name="Ling H.Q."/>
            <person name="Wan P."/>
        </authorList>
    </citation>
    <scope>NUCLEOTIDE SEQUENCE</scope>
    <source>
        <strain evidence="2">cv. Jingnong 6</strain>
    </source>
</reference>